<evidence type="ECO:0000313" key="2">
    <source>
        <dbReference type="Proteomes" id="UP000831534"/>
    </source>
</evidence>
<reference evidence="1" key="1">
    <citation type="submission" date="2021-12" db="EMBL/GenBank/DDBJ databases">
        <authorList>
            <person name="Veyrier F.J."/>
        </authorList>
    </citation>
    <scope>NUCLEOTIDE SEQUENCE</scope>
    <source>
        <strain evidence="1">17694</strain>
    </source>
</reference>
<sequence length="118" mass="12636">MQTAEPPSLPVGGKPVPVSVRTDAPTAHQACPVKRTARAFTGLARIGHRVADNADAFSVSQCDYTAKVLLPQSKNALDCGVFVPADVQVCALWCGNTTPLRRAGVIFLTLIWFQCIDK</sequence>
<dbReference type="AlphaFoldDB" id="A0A8T9MT58"/>
<name>A0A8T9MT58_9NEIS</name>
<protein>
    <submittedName>
        <fullName evidence="1">Uncharacterized protein</fullName>
    </submittedName>
</protein>
<keyword evidence="2" id="KW-1185">Reference proteome</keyword>
<reference evidence="1" key="2">
    <citation type="journal article" date="2022" name="Res Sq">
        <title>Evolution of multicellular longitudinally dividing oral cavity symbionts (Neisseriaceae).</title>
        <authorList>
            <person name="Nyongesa S."/>
            <person name="Weber P."/>
            <person name="Bernet E."/>
            <person name="Pullido F."/>
            <person name="Nieckarz M."/>
            <person name="Delaby M."/>
            <person name="Nieves C."/>
            <person name="Viehboeck T."/>
            <person name="Krause N."/>
            <person name="Rivera-Millot A."/>
            <person name="Nakamura A."/>
            <person name="Vischer N."/>
            <person name="VanNieuwenhze M."/>
            <person name="Brun Y."/>
            <person name="Cava F."/>
            <person name="Bulgheresi S."/>
            <person name="Veyrier F."/>
        </authorList>
    </citation>
    <scope>NUCLEOTIDE SEQUENCE</scope>
    <source>
        <strain evidence="1">17694</strain>
    </source>
</reference>
<evidence type="ECO:0000313" key="1">
    <source>
        <dbReference type="EMBL" id="UOP04451.1"/>
    </source>
</evidence>
<proteinExistence type="predicted"/>
<dbReference type="Proteomes" id="UP000831534">
    <property type="component" value="Chromosome"/>
</dbReference>
<gene>
    <name evidence="1" type="ORF">LVJ77_09150</name>
</gene>
<dbReference type="EMBL" id="CP091521">
    <property type="protein sequence ID" value="UOP04451.1"/>
    <property type="molecule type" value="Genomic_DNA"/>
</dbReference>
<organism evidence="1 2">
    <name type="scientific">Conchiformibius kuhniae</name>
    <dbReference type="NCBI Taxonomy" id="211502"/>
    <lineage>
        <taxon>Bacteria</taxon>
        <taxon>Pseudomonadati</taxon>
        <taxon>Pseudomonadota</taxon>
        <taxon>Betaproteobacteria</taxon>
        <taxon>Neisseriales</taxon>
        <taxon>Neisseriaceae</taxon>
        <taxon>Conchiformibius</taxon>
    </lineage>
</organism>
<accession>A0A8T9MT58</accession>